<feature type="non-terminal residue" evidence="1">
    <location>
        <position position="130"/>
    </location>
</feature>
<sequence length="130" mass="14888">MQAAAFALFSGKTDEAKKRLNFNLEAYNRLGRLGEKAGVDIWNFTLDDHSLRKGYQYIAGFINSDTPWPWKDLDKMDDKKALRNIATAAHAWPEDPLFRDKAQWLRAKYPDDITTLIAPLSASSEVRDNR</sequence>
<dbReference type="InterPro" id="IPR008929">
    <property type="entry name" value="Chondroitin_lyas"/>
</dbReference>
<evidence type="ECO:0000313" key="2">
    <source>
        <dbReference type="Proteomes" id="UP000016927"/>
    </source>
</evidence>
<accession>R0MGK6</accession>
<keyword evidence="2" id="KW-1185">Reference proteome</keyword>
<dbReference type="Gene3D" id="1.50.10.100">
    <property type="entry name" value="Chondroitin AC/alginate lyase"/>
    <property type="match status" value="1"/>
</dbReference>
<organism evidence="1 2">
    <name type="scientific">Nosema bombycis (strain CQ1 / CVCC 102059)</name>
    <name type="common">Microsporidian parasite</name>
    <name type="synonym">Pebrine of silkworm</name>
    <dbReference type="NCBI Taxonomy" id="578461"/>
    <lineage>
        <taxon>Eukaryota</taxon>
        <taxon>Fungi</taxon>
        <taxon>Fungi incertae sedis</taxon>
        <taxon>Microsporidia</taxon>
        <taxon>Nosematidae</taxon>
        <taxon>Nosema</taxon>
    </lineage>
</organism>
<dbReference type="HOGENOM" id="CLU_1938752_0_0_1"/>
<dbReference type="EMBL" id="KB908998">
    <property type="protein sequence ID" value="EOB13255.1"/>
    <property type="molecule type" value="Genomic_DNA"/>
</dbReference>
<dbReference type="Proteomes" id="UP000016927">
    <property type="component" value="Unassembled WGS sequence"/>
</dbReference>
<reference evidence="1 2" key="1">
    <citation type="journal article" date="2013" name="BMC Genomics">
        <title>Comparative genomics of parasitic silkworm microsporidia reveal an association between genome expansion and host adaptation.</title>
        <authorList>
            <person name="Pan G."/>
            <person name="Xu J."/>
            <person name="Li T."/>
            <person name="Xia Q."/>
            <person name="Liu S.L."/>
            <person name="Zhang G."/>
            <person name="Li S."/>
            <person name="Li C."/>
            <person name="Liu H."/>
            <person name="Yang L."/>
            <person name="Liu T."/>
            <person name="Zhang X."/>
            <person name="Wu Z."/>
            <person name="Fan W."/>
            <person name="Dang X."/>
            <person name="Xiang H."/>
            <person name="Tao M."/>
            <person name="Li Y."/>
            <person name="Hu J."/>
            <person name="Li Z."/>
            <person name="Lin L."/>
            <person name="Luo J."/>
            <person name="Geng L."/>
            <person name="Wang L."/>
            <person name="Long M."/>
            <person name="Wan Y."/>
            <person name="He N."/>
            <person name="Zhang Z."/>
            <person name="Lu C."/>
            <person name="Keeling P.J."/>
            <person name="Wang J."/>
            <person name="Xiang Z."/>
            <person name="Zhou Z."/>
        </authorList>
    </citation>
    <scope>NUCLEOTIDE SEQUENCE [LARGE SCALE GENOMIC DNA]</scope>
    <source>
        <strain evidence="2">CQ1 / CVCC 102059</strain>
    </source>
</reference>
<proteinExistence type="predicted"/>
<protein>
    <submittedName>
        <fullName evidence="1">Putative exported protein</fullName>
    </submittedName>
</protein>
<evidence type="ECO:0000313" key="1">
    <source>
        <dbReference type="EMBL" id="EOB13255.1"/>
    </source>
</evidence>
<dbReference type="AlphaFoldDB" id="R0MGK6"/>
<gene>
    <name evidence="1" type="ORF">NBO_90g0001</name>
</gene>
<dbReference type="VEuPathDB" id="MicrosporidiaDB:NBO_90g0001"/>
<name>R0MGK6_NOSB1</name>